<feature type="domain" description="RES" evidence="1">
    <location>
        <begin position="36"/>
        <end position="72"/>
    </location>
</feature>
<evidence type="ECO:0000313" key="2">
    <source>
        <dbReference type="EMBL" id="GAJ18408.1"/>
    </source>
</evidence>
<dbReference type="EMBL" id="BARW01041837">
    <property type="protein sequence ID" value="GAJ18408.1"/>
    <property type="molecule type" value="Genomic_DNA"/>
</dbReference>
<organism evidence="2">
    <name type="scientific">marine sediment metagenome</name>
    <dbReference type="NCBI Taxonomy" id="412755"/>
    <lineage>
        <taxon>unclassified sequences</taxon>
        <taxon>metagenomes</taxon>
        <taxon>ecological metagenomes</taxon>
    </lineage>
</organism>
<comment type="caution">
    <text evidence="2">The sequence shown here is derived from an EMBL/GenBank/DDBJ whole genome shotgun (WGS) entry which is preliminary data.</text>
</comment>
<feature type="non-terminal residue" evidence="2">
    <location>
        <position position="1"/>
    </location>
</feature>
<accession>X1ULQ8</accession>
<dbReference type="InterPro" id="IPR014914">
    <property type="entry name" value="RES_dom"/>
</dbReference>
<reference evidence="2" key="1">
    <citation type="journal article" date="2014" name="Front. Microbiol.">
        <title>High frequency of phylogenetically diverse reductive dehalogenase-homologous genes in deep subseafloor sedimentary metagenomes.</title>
        <authorList>
            <person name="Kawai M."/>
            <person name="Futagami T."/>
            <person name="Toyoda A."/>
            <person name="Takaki Y."/>
            <person name="Nishi S."/>
            <person name="Hori S."/>
            <person name="Arai W."/>
            <person name="Tsubouchi T."/>
            <person name="Morono Y."/>
            <person name="Uchiyama I."/>
            <person name="Ito T."/>
            <person name="Fujiyama A."/>
            <person name="Inagaki F."/>
            <person name="Takami H."/>
        </authorList>
    </citation>
    <scope>NUCLEOTIDE SEQUENCE</scope>
    <source>
        <strain evidence="2">Expedition CK06-06</strain>
    </source>
</reference>
<evidence type="ECO:0000259" key="1">
    <source>
        <dbReference type="Pfam" id="PF08808"/>
    </source>
</evidence>
<feature type="non-terminal residue" evidence="2">
    <location>
        <position position="83"/>
    </location>
</feature>
<gene>
    <name evidence="2" type="ORF">S12H4_62397</name>
</gene>
<protein>
    <recommendedName>
        <fullName evidence="1">RES domain-containing protein</fullName>
    </recommendedName>
</protein>
<sequence length="83" mass="9109">KVIGVILNKGSQKFYRARINTSNKPFKISKMGKPSKNLVLNGRANPIGITYLYVASSIDTAIAEVRGHKGEVVTIAEFQMKSN</sequence>
<name>X1ULQ8_9ZZZZ</name>
<dbReference type="AlphaFoldDB" id="X1ULQ8"/>
<proteinExistence type="predicted"/>
<dbReference type="Pfam" id="PF08808">
    <property type="entry name" value="RES"/>
    <property type="match status" value="1"/>
</dbReference>